<protein>
    <recommendedName>
        <fullName evidence="1">RNA-directed DNA polymerase</fullName>
        <ecNumber evidence="1">2.7.7.49</ecNumber>
    </recommendedName>
</protein>
<keyword evidence="5" id="KW-0479">Metal-binding</keyword>
<dbReference type="GO" id="GO:0035613">
    <property type="term" value="F:RNA stem-loop binding"/>
    <property type="evidence" value="ECO:0007669"/>
    <property type="project" value="TreeGrafter"/>
</dbReference>
<keyword evidence="2" id="KW-0808">Transferase</keyword>
<evidence type="ECO:0000259" key="10">
    <source>
        <dbReference type="PROSITE" id="PS50876"/>
    </source>
</evidence>
<dbReference type="Gene3D" id="3.30.420.10">
    <property type="entry name" value="Ribonuclease H-like superfamily/Ribonuclease H"/>
    <property type="match status" value="1"/>
</dbReference>
<feature type="domain" description="Integrase catalytic" evidence="11">
    <location>
        <begin position="48"/>
        <end position="174"/>
    </location>
</feature>
<sequence>MAPLPNMFEQAKISHQLFHQNAPDLVGRFNLTQEQAKAIVATCPTCQQHALPTLSEGANLRGLNSCKVWQTDITHFLQFGKQKYVHVSVDIFSGAVYASTHTGKKSWDAIKHLFQAFSFMDILKALKTDNRPAYKSKELRSFLQQWGVEHKKGISHSPTSQAVVERTHREFLKQ</sequence>
<evidence type="ECO:0000256" key="9">
    <source>
        <dbReference type="PROSITE-ProRule" id="PRU00450"/>
    </source>
</evidence>
<evidence type="ECO:0000256" key="3">
    <source>
        <dbReference type="ARBA" id="ARBA00022695"/>
    </source>
</evidence>
<evidence type="ECO:0000313" key="13">
    <source>
        <dbReference type="Proteomes" id="UP000796761"/>
    </source>
</evidence>
<feature type="domain" description="Integrase-type" evidence="10">
    <location>
        <begin position="6"/>
        <end position="47"/>
    </location>
</feature>
<dbReference type="Gene3D" id="1.10.10.200">
    <property type="match status" value="1"/>
</dbReference>
<keyword evidence="13" id="KW-1185">Reference proteome</keyword>
<dbReference type="InterPro" id="IPR012337">
    <property type="entry name" value="RNaseH-like_sf"/>
</dbReference>
<keyword evidence="3" id="KW-0548">Nucleotidyltransferase</keyword>
<evidence type="ECO:0000256" key="6">
    <source>
        <dbReference type="ARBA" id="ARBA00022759"/>
    </source>
</evidence>
<evidence type="ECO:0000259" key="11">
    <source>
        <dbReference type="PROSITE" id="PS50994"/>
    </source>
</evidence>
<dbReference type="Pfam" id="PF02022">
    <property type="entry name" value="Integrase_Zn"/>
    <property type="match status" value="1"/>
</dbReference>
<keyword evidence="8" id="KW-0695">RNA-directed DNA polymerase</keyword>
<organism evidence="12 13">
    <name type="scientific">Zosterops borbonicus</name>
    <dbReference type="NCBI Taxonomy" id="364589"/>
    <lineage>
        <taxon>Eukaryota</taxon>
        <taxon>Metazoa</taxon>
        <taxon>Chordata</taxon>
        <taxon>Craniata</taxon>
        <taxon>Vertebrata</taxon>
        <taxon>Euteleostomi</taxon>
        <taxon>Archelosauria</taxon>
        <taxon>Archosauria</taxon>
        <taxon>Dinosauria</taxon>
        <taxon>Saurischia</taxon>
        <taxon>Theropoda</taxon>
        <taxon>Coelurosauria</taxon>
        <taxon>Aves</taxon>
        <taxon>Neognathae</taxon>
        <taxon>Neoaves</taxon>
        <taxon>Telluraves</taxon>
        <taxon>Australaves</taxon>
        <taxon>Passeriformes</taxon>
        <taxon>Sylvioidea</taxon>
        <taxon>Zosteropidae</taxon>
        <taxon>Zosterops</taxon>
    </lineage>
</organism>
<keyword evidence="6" id="KW-0255">Endonuclease</keyword>
<dbReference type="PROSITE" id="PS50876">
    <property type="entry name" value="ZF_INTEGRASE"/>
    <property type="match status" value="1"/>
</dbReference>
<gene>
    <name evidence="12" type="ORF">HGM15179_018858</name>
</gene>
<proteinExistence type="predicted"/>
<keyword evidence="4" id="KW-0540">Nuclease</keyword>
<evidence type="ECO:0000313" key="12">
    <source>
        <dbReference type="EMBL" id="TRZ08251.1"/>
    </source>
</evidence>
<dbReference type="InterPro" id="IPR036397">
    <property type="entry name" value="RNaseH_sf"/>
</dbReference>
<dbReference type="AlphaFoldDB" id="A0A8K1DC38"/>
<keyword evidence="7" id="KW-0378">Hydrolase</keyword>
<dbReference type="InterPro" id="IPR003308">
    <property type="entry name" value="Integrase_Zn-bd_dom_N"/>
</dbReference>
<dbReference type="EMBL" id="SWJQ01001418">
    <property type="protein sequence ID" value="TRZ08251.1"/>
    <property type="molecule type" value="Genomic_DNA"/>
</dbReference>
<dbReference type="GO" id="GO:0015074">
    <property type="term" value="P:DNA integration"/>
    <property type="evidence" value="ECO:0007669"/>
    <property type="project" value="InterPro"/>
</dbReference>
<dbReference type="GO" id="GO:0004519">
    <property type="term" value="F:endonuclease activity"/>
    <property type="evidence" value="ECO:0007669"/>
    <property type="project" value="UniProtKB-KW"/>
</dbReference>
<dbReference type="GO" id="GO:0008270">
    <property type="term" value="F:zinc ion binding"/>
    <property type="evidence" value="ECO:0007669"/>
    <property type="project" value="UniProtKB-KW"/>
</dbReference>
<keyword evidence="9" id="KW-0862">Zinc</keyword>
<comment type="caution">
    <text evidence="12">The sequence shown here is derived from an EMBL/GenBank/DDBJ whole genome shotgun (WGS) entry which is preliminary data.</text>
</comment>
<dbReference type="InterPro" id="IPR001584">
    <property type="entry name" value="Integrase_cat-core"/>
</dbReference>
<dbReference type="GO" id="GO:0003964">
    <property type="term" value="F:RNA-directed DNA polymerase activity"/>
    <property type="evidence" value="ECO:0007669"/>
    <property type="project" value="UniProtKB-KW"/>
</dbReference>
<dbReference type="PANTHER" id="PTHR41694">
    <property type="entry name" value="ENDOGENOUS RETROVIRUS GROUP K MEMBER POL PROTEIN"/>
    <property type="match status" value="1"/>
</dbReference>
<dbReference type="GO" id="GO:0016787">
    <property type="term" value="F:hydrolase activity"/>
    <property type="evidence" value="ECO:0007669"/>
    <property type="project" value="UniProtKB-KW"/>
</dbReference>
<evidence type="ECO:0000256" key="4">
    <source>
        <dbReference type="ARBA" id="ARBA00022722"/>
    </source>
</evidence>
<evidence type="ECO:0000256" key="7">
    <source>
        <dbReference type="ARBA" id="ARBA00022801"/>
    </source>
</evidence>
<keyword evidence="9" id="KW-0863">Zinc-finger</keyword>
<name>A0A8K1DC38_9PASS</name>
<dbReference type="SUPFAM" id="SSF46919">
    <property type="entry name" value="N-terminal Zn binding domain of HIV integrase"/>
    <property type="match status" value="1"/>
</dbReference>
<dbReference type="InterPro" id="IPR017856">
    <property type="entry name" value="Integrase-like_N"/>
</dbReference>
<evidence type="ECO:0000256" key="8">
    <source>
        <dbReference type="ARBA" id="ARBA00022918"/>
    </source>
</evidence>
<evidence type="ECO:0000256" key="5">
    <source>
        <dbReference type="ARBA" id="ARBA00022723"/>
    </source>
</evidence>
<dbReference type="EC" id="2.7.7.49" evidence="1"/>
<dbReference type="OrthoDB" id="9381447at2759"/>
<dbReference type="Pfam" id="PF00665">
    <property type="entry name" value="rve"/>
    <property type="match status" value="1"/>
</dbReference>
<evidence type="ECO:0000256" key="1">
    <source>
        <dbReference type="ARBA" id="ARBA00012493"/>
    </source>
</evidence>
<reference evidence="12" key="1">
    <citation type="submission" date="2019-04" db="EMBL/GenBank/DDBJ databases">
        <title>Genome assembly of Zosterops borbonicus 15179.</title>
        <authorList>
            <person name="Leroy T."/>
            <person name="Anselmetti Y."/>
            <person name="Tilak M.-K."/>
            <person name="Nabholz B."/>
        </authorList>
    </citation>
    <scope>NUCLEOTIDE SEQUENCE</scope>
    <source>
        <strain evidence="12">HGM_15179</strain>
        <tissue evidence="12">Muscle</tissue>
    </source>
</reference>
<accession>A0A8K1DC38</accession>
<evidence type="ECO:0000256" key="2">
    <source>
        <dbReference type="ARBA" id="ARBA00022679"/>
    </source>
</evidence>
<dbReference type="SUPFAM" id="SSF53098">
    <property type="entry name" value="Ribonuclease H-like"/>
    <property type="match status" value="1"/>
</dbReference>
<dbReference type="PANTHER" id="PTHR41694:SF3">
    <property type="entry name" value="RNA-DIRECTED DNA POLYMERASE-RELATED"/>
    <property type="match status" value="1"/>
</dbReference>
<dbReference type="Proteomes" id="UP000796761">
    <property type="component" value="Unassembled WGS sequence"/>
</dbReference>
<dbReference type="PROSITE" id="PS50994">
    <property type="entry name" value="INTEGRASE"/>
    <property type="match status" value="1"/>
</dbReference>